<name>A0A396J5D8_MEDTR</name>
<comment type="caution">
    <text evidence="2">The sequence shown here is derived from an EMBL/GenBank/DDBJ whole genome shotgun (WGS) entry which is preliminary data.</text>
</comment>
<evidence type="ECO:0000256" key="1">
    <source>
        <dbReference type="SAM" id="MobiDB-lite"/>
    </source>
</evidence>
<dbReference type="AlphaFoldDB" id="A0A396J5D8"/>
<organism evidence="2">
    <name type="scientific">Medicago truncatula</name>
    <name type="common">Barrel medic</name>
    <name type="synonym">Medicago tribuloides</name>
    <dbReference type="NCBI Taxonomy" id="3880"/>
    <lineage>
        <taxon>Eukaryota</taxon>
        <taxon>Viridiplantae</taxon>
        <taxon>Streptophyta</taxon>
        <taxon>Embryophyta</taxon>
        <taxon>Tracheophyta</taxon>
        <taxon>Spermatophyta</taxon>
        <taxon>Magnoliopsida</taxon>
        <taxon>eudicotyledons</taxon>
        <taxon>Gunneridae</taxon>
        <taxon>Pentapetalae</taxon>
        <taxon>rosids</taxon>
        <taxon>fabids</taxon>
        <taxon>Fabales</taxon>
        <taxon>Fabaceae</taxon>
        <taxon>Papilionoideae</taxon>
        <taxon>50 kb inversion clade</taxon>
        <taxon>NPAAA clade</taxon>
        <taxon>Hologalegina</taxon>
        <taxon>IRL clade</taxon>
        <taxon>Trifolieae</taxon>
        <taxon>Medicago</taxon>
    </lineage>
</organism>
<proteinExistence type="predicted"/>
<dbReference type="Proteomes" id="UP000265566">
    <property type="component" value="Chromosome 2"/>
</dbReference>
<sequence>MSELYYIECHAAPPNGEEDDVDIIGPITPQTDDNIKLLGDEANSIPKDTHPSKSLRKRNADSDATYIDVDCQTRSSTTKLQKVVKIKQEPED</sequence>
<feature type="region of interest" description="Disordered" evidence="1">
    <location>
        <begin position="42"/>
        <end position="61"/>
    </location>
</feature>
<dbReference type="EMBL" id="PSQE01000002">
    <property type="protein sequence ID" value="RHN73160.1"/>
    <property type="molecule type" value="Genomic_DNA"/>
</dbReference>
<evidence type="ECO:0000313" key="2">
    <source>
        <dbReference type="EMBL" id="RHN73160.1"/>
    </source>
</evidence>
<protein>
    <submittedName>
        <fullName evidence="2">Uncharacterized protein</fullName>
    </submittedName>
</protein>
<reference evidence="2" key="1">
    <citation type="journal article" date="2018" name="Nat. Plants">
        <title>Whole-genome landscape of Medicago truncatula symbiotic genes.</title>
        <authorList>
            <person name="Pecrix Y."/>
            <person name="Gamas P."/>
            <person name="Carrere S."/>
        </authorList>
    </citation>
    <scope>NUCLEOTIDE SEQUENCE</scope>
    <source>
        <tissue evidence="2">Leaves</tissue>
    </source>
</reference>
<accession>A0A396J5D8</accession>
<dbReference type="Gramene" id="rna8947">
    <property type="protein sequence ID" value="RHN73160.1"/>
    <property type="gene ID" value="gene8947"/>
</dbReference>
<gene>
    <name evidence="2" type="ORF">MtrunA17_Chr2g0295511</name>
</gene>